<feature type="region of interest" description="Disordered" evidence="1">
    <location>
        <begin position="568"/>
        <end position="594"/>
    </location>
</feature>
<dbReference type="Proteomes" id="UP001446871">
    <property type="component" value="Unassembled WGS sequence"/>
</dbReference>
<feature type="region of interest" description="Disordered" evidence="1">
    <location>
        <begin position="279"/>
        <end position="299"/>
    </location>
</feature>
<organism evidence="2 3">
    <name type="scientific">Apiospora saccharicola</name>
    <dbReference type="NCBI Taxonomy" id="335842"/>
    <lineage>
        <taxon>Eukaryota</taxon>
        <taxon>Fungi</taxon>
        <taxon>Dikarya</taxon>
        <taxon>Ascomycota</taxon>
        <taxon>Pezizomycotina</taxon>
        <taxon>Sordariomycetes</taxon>
        <taxon>Xylariomycetidae</taxon>
        <taxon>Amphisphaeriales</taxon>
        <taxon>Apiosporaceae</taxon>
        <taxon>Apiospora</taxon>
    </lineage>
</organism>
<protein>
    <submittedName>
        <fullName evidence="2">Uncharacterized protein</fullName>
    </submittedName>
</protein>
<evidence type="ECO:0000313" key="3">
    <source>
        <dbReference type="Proteomes" id="UP001446871"/>
    </source>
</evidence>
<sequence length="740" mass="76121">MGCQSGRRAGQGDVDASAGDELDGDGGVFVDQVDGPQRVLTGQDGVGVQLVGLQEGIDVLLEDGDGRGTFEAFDGVRELELVHGEVLVDAGGYGQPAHRPRGTCGGVEGDEQHVGPQGLWVPGQSVVLVLDPRICQAVVVGGGLPDIPDHGTAQREPVELALQHDLGDDEGSVAVPARQVVAPAEGVLVHPLLATQDEQAEPIVQGVLPSIGAGWDKHSGQDTPKQVVDDGRVVLSDLPDPFHQPTGLPPDEVIEVRRPRETGYLAENGVEKQLQQLQPASQGRGLGPAQPPLGGQLGNIQGVHLEGQLLHVEPPLGREEVAPRAREGPHEDVPLQSILFGPAPAQLLDHVGTAVRGGEEDGRDQRGVARACGADGPVEVVVEALLRPDVQVVLDDVEGRAVADGVLEQRQPLLREAPVAALPQFLVLGVEPVKGEVGVFEDARVGLAEDQLVDGREVPPQLQKDIPGDGGCVVVVGTAPLAAAGPAAAGPGTLKVKAPVGGGAALLEVKGSLGAAPLALDGPAALLAVDGPAAPLAVDGLAALLALDGPATLPCACAGVPNDRFLTGDDMPVGSGDPAPPRRSISEPVFDDGPSTTSFNGGLDREARALQQALPGLGVEVREHAEPCRGDLFGGGVGFGPARRLAARGGPEYVLRLARTQLQVHSGLGRLLVGGADPGILLGALRLLSLVRCFQLTDDLAIGRGHDVHWIGGRGHQQRGLAHGYVVGVSVARHGDKADR</sequence>
<dbReference type="EMBL" id="JAQQWM010000007">
    <property type="protein sequence ID" value="KAK8057138.1"/>
    <property type="molecule type" value="Genomic_DNA"/>
</dbReference>
<gene>
    <name evidence="2" type="ORF">PG996_011075</name>
</gene>
<evidence type="ECO:0000256" key="1">
    <source>
        <dbReference type="SAM" id="MobiDB-lite"/>
    </source>
</evidence>
<reference evidence="2 3" key="1">
    <citation type="submission" date="2023-01" db="EMBL/GenBank/DDBJ databases">
        <title>Analysis of 21 Apiospora genomes using comparative genomics revels a genus with tremendous synthesis potential of carbohydrate active enzymes and secondary metabolites.</title>
        <authorList>
            <person name="Sorensen T."/>
        </authorList>
    </citation>
    <scope>NUCLEOTIDE SEQUENCE [LARGE SCALE GENOMIC DNA]</scope>
    <source>
        <strain evidence="2 3">CBS 83171</strain>
    </source>
</reference>
<name>A0ABR1UGT0_9PEZI</name>
<evidence type="ECO:0000313" key="2">
    <source>
        <dbReference type="EMBL" id="KAK8057138.1"/>
    </source>
</evidence>
<comment type="caution">
    <text evidence="2">The sequence shown here is derived from an EMBL/GenBank/DDBJ whole genome shotgun (WGS) entry which is preliminary data.</text>
</comment>
<proteinExistence type="predicted"/>
<keyword evidence="3" id="KW-1185">Reference proteome</keyword>
<feature type="region of interest" description="Disordered" evidence="1">
    <location>
        <begin position="1"/>
        <end position="30"/>
    </location>
</feature>
<accession>A0ABR1UGT0</accession>